<reference evidence="3" key="1">
    <citation type="submission" date="2021-02" db="EMBL/GenBank/DDBJ databases">
        <authorList>
            <person name="Dougan E. K."/>
            <person name="Rhodes N."/>
            <person name="Thang M."/>
            <person name="Chan C."/>
        </authorList>
    </citation>
    <scope>NUCLEOTIDE SEQUENCE</scope>
</reference>
<proteinExistence type="predicted"/>
<name>A0A812MQN1_9DINO</name>
<comment type="caution">
    <text evidence="3">The sequence shown here is derived from an EMBL/GenBank/DDBJ whole genome shotgun (WGS) entry which is preliminary data.</text>
</comment>
<feature type="compositionally biased region" description="Basic and acidic residues" evidence="1">
    <location>
        <begin position="60"/>
        <end position="70"/>
    </location>
</feature>
<evidence type="ECO:0000256" key="1">
    <source>
        <dbReference type="SAM" id="MobiDB-lite"/>
    </source>
</evidence>
<feature type="compositionally biased region" description="Acidic residues" evidence="1">
    <location>
        <begin position="43"/>
        <end position="59"/>
    </location>
</feature>
<evidence type="ECO:0000313" key="4">
    <source>
        <dbReference type="Proteomes" id="UP000604046"/>
    </source>
</evidence>
<organism evidence="3 4">
    <name type="scientific">Symbiodinium natans</name>
    <dbReference type="NCBI Taxonomy" id="878477"/>
    <lineage>
        <taxon>Eukaryota</taxon>
        <taxon>Sar</taxon>
        <taxon>Alveolata</taxon>
        <taxon>Dinophyceae</taxon>
        <taxon>Suessiales</taxon>
        <taxon>Symbiodiniaceae</taxon>
        <taxon>Symbiodinium</taxon>
    </lineage>
</organism>
<gene>
    <name evidence="3" type="ORF">SNAT2548_LOCUS13876</name>
</gene>
<keyword evidence="2" id="KW-0732">Signal</keyword>
<sequence length="167" mass="18877">MRLYVFILLMALLSRVWCVRDMVDDDEALESGLKARSQPKPEEDQDAAGLDEDDEDGEPDRDKDAFEGTAKDGVQIEGAVAEFSTATKDAENKAKMVDKNFAKYNGRLGQLQDQLRKLSAMARSYHMQTIKWFKNAEQDKYSPIANMPLDTFKISKSKDDFPLESVS</sequence>
<dbReference type="Proteomes" id="UP000604046">
    <property type="component" value="Unassembled WGS sequence"/>
</dbReference>
<evidence type="ECO:0000256" key="2">
    <source>
        <dbReference type="SAM" id="SignalP"/>
    </source>
</evidence>
<dbReference type="EMBL" id="CAJNDS010001531">
    <property type="protein sequence ID" value="CAE7263830.1"/>
    <property type="molecule type" value="Genomic_DNA"/>
</dbReference>
<feature type="signal peptide" evidence="2">
    <location>
        <begin position="1"/>
        <end position="18"/>
    </location>
</feature>
<feature type="region of interest" description="Disordered" evidence="1">
    <location>
        <begin position="30"/>
        <end position="73"/>
    </location>
</feature>
<feature type="chain" id="PRO_5032614578" evidence="2">
    <location>
        <begin position="19"/>
        <end position="167"/>
    </location>
</feature>
<evidence type="ECO:0000313" key="3">
    <source>
        <dbReference type="EMBL" id="CAE7263830.1"/>
    </source>
</evidence>
<accession>A0A812MQN1</accession>
<dbReference type="OrthoDB" id="410098at2759"/>
<keyword evidence="4" id="KW-1185">Reference proteome</keyword>
<protein>
    <submittedName>
        <fullName evidence="3">Uncharacterized protein</fullName>
    </submittedName>
</protein>
<dbReference type="AlphaFoldDB" id="A0A812MQN1"/>